<feature type="domain" description="Terminase large subunit-like ATPase" evidence="1">
    <location>
        <begin position="81"/>
        <end position="246"/>
    </location>
</feature>
<dbReference type="Gene3D" id="3.30.420.240">
    <property type="match status" value="1"/>
</dbReference>
<organism evidence="3 4">
    <name type="scientific">Sphingomonas xinjiangensis</name>
    <dbReference type="NCBI Taxonomy" id="643568"/>
    <lineage>
        <taxon>Bacteria</taxon>
        <taxon>Pseudomonadati</taxon>
        <taxon>Pseudomonadota</taxon>
        <taxon>Alphaproteobacteria</taxon>
        <taxon>Sphingomonadales</taxon>
        <taxon>Sphingomonadaceae</taxon>
        <taxon>Sphingomonas</taxon>
    </lineage>
</organism>
<keyword evidence="4" id="KW-1185">Reference proteome</keyword>
<evidence type="ECO:0000259" key="2">
    <source>
        <dbReference type="Pfam" id="PF20441"/>
    </source>
</evidence>
<dbReference type="PANTHER" id="PTHR41287">
    <property type="match status" value="1"/>
</dbReference>
<dbReference type="GO" id="GO:0004519">
    <property type="term" value="F:endonuclease activity"/>
    <property type="evidence" value="ECO:0007669"/>
    <property type="project" value="InterPro"/>
</dbReference>
<protein>
    <submittedName>
        <fullName evidence="3">Phage terminase large subunit-like protein</fullName>
    </submittedName>
</protein>
<gene>
    <name evidence="3" type="ORF">FHT02_000636</name>
</gene>
<feature type="domain" description="Terminase large subunit-like endonuclease" evidence="2">
    <location>
        <begin position="261"/>
        <end position="547"/>
    </location>
</feature>
<dbReference type="Gene3D" id="3.40.50.300">
    <property type="entry name" value="P-loop containing nucleotide triphosphate hydrolases"/>
    <property type="match status" value="1"/>
</dbReference>
<reference evidence="3 4" key="1">
    <citation type="submission" date="2020-08" db="EMBL/GenBank/DDBJ databases">
        <title>Genomic Encyclopedia of Type Strains, Phase IV (KMG-IV): sequencing the most valuable type-strain genomes for metagenomic binning, comparative biology and taxonomic classification.</title>
        <authorList>
            <person name="Goeker M."/>
        </authorList>
    </citation>
    <scope>NUCLEOTIDE SEQUENCE [LARGE SCALE GENOMIC DNA]</scope>
    <source>
        <strain evidence="3 4">DSM 26736</strain>
    </source>
</reference>
<dbReference type="Pfam" id="PF03354">
    <property type="entry name" value="TerL_ATPase"/>
    <property type="match status" value="1"/>
</dbReference>
<proteinExistence type="predicted"/>
<sequence>MRQGKGHFADVAIHYAEQIVAGEIPACWQIVASCRAFLADVEGDTWTFNAAKVERVCRFAETFPYLEGPLASKKLKLKLEPWQVWILAALFGLVDQHGHRKHREAFIEIPRKNGKSTFAAVIALYMLVADYEPRAQVYIGATALNQADFCFQPCRDMALRAPGFVGHWGTTITKKKIETREGSFMERMIGDPPDGSNPHLAILDEAHENHNFARQRGTMQTGMGARTQPLLVTITTAGFNEAGDCRLLQAQCEQILSGELTDIRRFSAIYTIDPKDDWRDFEVWKKANPNVGISFSEARLRELYQTAMDVPSEKPVLLTKHLNVWQSSSTAWVNMKDWDGNADALPWEEVIDKGYRAWIGADLSRLLDTTAIVALVEVPSLDGGEATYHAYPTIMLPEMAIQRQPKNAVAYREWAASDELVLTPDDETDFAAVEAKLVKLCGQFQVQGVAVDQWQAASLSQRLRAHYDVPVLTYPQNFQNMHPPMSKFEKLIALGKLKHNGNRMMRWMTGNVVAGRHGEFIRPTKPPRMDHAKIDAFVSLMMALGLASVDAPAPVEVWLDVLD</sequence>
<dbReference type="InterPro" id="IPR005021">
    <property type="entry name" value="Terminase_largesu-like"/>
</dbReference>
<dbReference type="PROSITE" id="PS51257">
    <property type="entry name" value="PROKAR_LIPOPROTEIN"/>
    <property type="match status" value="1"/>
</dbReference>
<dbReference type="EMBL" id="JACIJF010000001">
    <property type="protein sequence ID" value="MBB5709430.1"/>
    <property type="molecule type" value="Genomic_DNA"/>
</dbReference>
<dbReference type="Pfam" id="PF20441">
    <property type="entry name" value="TerL_nuclease"/>
    <property type="match status" value="1"/>
</dbReference>
<dbReference type="InterPro" id="IPR046461">
    <property type="entry name" value="TerL_ATPase"/>
</dbReference>
<name>A0A840YKD0_9SPHN</name>
<evidence type="ECO:0000259" key="1">
    <source>
        <dbReference type="Pfam" id="PF03354"/>
    </source>
</evidence>
<dbReference type="InterPro" id="IPR027417">
    <property type="entry name" value="P-loop_NTPase"/>
</dbReference>
<comment type="caution">
    <text evidence="3">The sequence shown here is derived from an EMBL/GenBank/DDBJ whole genome shotgun (WGS) entry which is preliminary data.</text>
</comment>
<dbReference type="PANTHER" id="PTHR41287:SF1">
    <property type="entry name" value="PROTEIN YMFN"/>
    <property type="match status" value="1"/>
</dbReference>
<dbReference type="RefSeq" id="WP_184084108.1">
    <property type="nucleotide sequence ID" value="NZ_JACIJF010000001.1"/>
</dbReference>
<evidence type="ECO:0000313" key="4">
    <source>
        <dbReference type="Proteomes" id="UP000527143"/>
    </source>
</evidence>
<dbReference type="Proteomes" id="UP000527143">
    <property type="component" value="Unassembled WGS sequence"/>
</dbReference>
<evidence type="ECO:0000313" key="3">
    <source>
        <dbReference type="EMBL" id="MBB5709430.1"/>
    </source>
</evidence>
<dbReference type="InterPro" id="IPR046462">
    <property type="entry name" value="TerL_nuclease"/>
</dbReference>
<dbReference type="AlphaFoldDB" id="A0A840YKD0"/>
<accession>A0A840YKD0</accession>